<dbReference type="Gene3D" id="3.40.50.1000">
    <property type="entry name" value="HAD superfamily/HAD-like"/>
    <property type="match status" value="1"/>
</dbReference>
<dbReference type="NCBIfam" id="TIGR02253">
    <property type="entry name" value="CTE7"/>
    <property type="match status" value="1"/>
</dbReference>
<keyword evidence="2" id="KW-0378">Hydrolase</keyword>
<dbReference type="InterPro" id="IPR051400">
    <property type="entry name" value="HAD-like_hydrolase"/>
</dbReference>
<dbReference type="eggNOG" id="KOG3085">
    <property type="taxonomic scope" value="Eukaryota"/>
</dbReference>
<dbReference type="GO" id="GO:0046380">
    <property type="term" value="P:N-acetylneuraminate biosynthetic process"/>
    <property type="evidence" value="ECO:0007669"/>
    <property type="project" value="TreeGrafter"/>
</dbReference>
<dbReference type="InterPro" id="IPR036412">
    <property type="entry name" value="HAD-like_sf"/>
</dbReference>
<dbReference type="VEuPathDB" id="VectorBase:MDOMA2_017924"/>
<dbReference type="OrthoDB" id="1694274at2759"/>
<dbReference type="InterPro" id="IPR006439">
    <property type="entry name" value="HAD-SF_hydro_IA"/>
</dbReference>
<dbReference type="RefSeq" id="XP_005176854.2">
    <property type="nucleotide sequence ID" value="XM_005176797.4"/>
</dbReference>
<evidence type="ECO:0000313" key="5">
    <source>
        <dbReference type="EnsemblMetazoa" id="MDOA001241-PA"/>
    </source>
</evidence>
<dbReference type="PANTHER" id="PTHR46470:SF3">
    <property type="entry name" value="N-ACYLNEURAMINATE-9-PHOSPHATASE"/>
    <property type="match status" value="1"/>
</dbReference>
<evidence type="ECO:0008006" key="6">
    <source>
        <dbReference type="Google" id="ProtNLM"/>
    </source>
</evidence>
<keyword evidence="3" id="KW-0460">Magnesium</keyword>
<dbReference type="SUPFAM" id="SSF56784">
    <property type="entry name" value="HAD-like"/>
    <property type="match status" value="1"/>
</dbReference>
<name>A0A1I8M4V0_MUSDO</name>
<evidence type="ECO:0000256" key="4">
    <source>
        <dbReference type="SAM" id="MobiDB-lite"/>
    </source>
</evidence>
<dbReference type="VEuPathDB" id="VectorBase:MDOA001241"/>
<dbReference type="InterPro" id="IPR011950">
    <property type="entry name" value="HAD-SF_hydro_IA_CTE7"/>
</dbReference>
<comment type="cofactor">
    <cofactor evidence="1">
        <name>Mg(2+)</name>
        <dbReference type="ChEBI" id="CHEBI:18420"/>
    </cofactor>
</comment>
<reference evidence="5" key="1">
    <citation type="submission" date="2020-05" db="UniProtKB">
        <authorList>
            <consortium name="EnsemblMetazoa"/>
        </authorList>
    </citation>
    <scope>IDENTIFICATION</scope>
    <source>
        <strain evidence="5">Aabys</strain>
    </source>
</reference>
<feature type="region of interest" description="Disordered" evidence="4">
    <location>
        <begin position="295"/>
        <end position="326"/>
    </location>
</feature>
<dbReference type="PANTHER" id="PTHR46470">
    <property type="entry name" value="N-ACYLNEURAMINATE-9-PHOSPHATASE"/>
    <property type="match status" value="1"/>
</dbReference>
<organism evidence="5">
    <name type="scientific">Musca domestica</name>
    <name type="common">House fly</name>
    <dbReference type="NCBI Taxonomy" id="7370"/>
    <lineage>
        <taxon>Eukaryota</taxon>
        <taxon>Metazoa</taxon>
        <taxon>Ecdysozoa</taxon>
        <taxon>Arthropoda</taxon>
        <taxon>Hexapoda</taxon>
        <taxon>Insecta</taxon>
        <taxon>Pterygota</taxon>
        <taxon>Neoptera</taxon>
        <taxon>Endopterygota</taxon>
        <taxon>Diptera</taxon>
        <taxon>Brachycera</taxon>
        <taxon>Muscomorpha</taxon>
        <taxon>Muscoidea</taxon>
        <taxon>Muscidae</taxon>
        <taxon>Musca</taxon>
    </lineage>
</organism>
<dbReference type="PRINTS" id="PR00413">
    <property type="entry name" value="HADHALOGNASE"/>
</dbReference>
<proteinExistence type="predicted"/>
<dbReference type="STRING" id="7370.A0A1I8M4V0"/>
<evidence type="ECO:0000256" key="2">
    <source>
        <dbReference type="ARBA" id="ARBA00022801"/>
    </source>
</evidence>
<feature type="compositionally biased region" description="Low complexity" evidence="4">
    <location>
        <begin position="298"/>
        <end position="326"/>
    </location>
</feature>
<dbReference type="AlphaFoldDB" id="A0A1I8M4V0"/>
<dbReference type="SFLD" id="SFLDG01129">
    <property type="entry name" value="C1.5:_HAD__Beta-PGM__Phosphata"/>
    <property type="match status" value="1"/>
</dbReference>
<accession>A0A1I8M4V0</accession>
<dbReference type="NCBIfam" id="TIGR01549">
    <property type="entry name" value="HAD-SF-IA-v1"/>
    <property type="match status" value="1"/>
</dbReference>
<gene>
    <name evidence="5" type="primary">101898061</name>
</gene>
<dbReference type="Pfam" id="PF00702">
    <property type="entry name" value="Hydrolase"/>
    <property type="match status" value="1"/>
</dbReference>
<dbReference type="CDD" id="cd04305">
    <property type="entry name" value="HAD_Neu5Ac-Pase_like"/>
    <property type="match status" value="1"/>
</dbReference>
<dbReference type="GO" id="GO:0050124">
    <property type="term" value="F:N-acylneuraminate-9-phosphatase activity"/>
    <property type="evidence" value="ECO:0007669"/>
    <property type="project" value="TreeGrafter"/>
</dbReference>
<dbReference type="InterPro" id="IPR023214">
    <property type="entry name" value="HAD_sf"/>
</dbReference>
<dbReference type="Gene3D" id="1.20.120.710">
    <property type="entry name" value="Haloacid dehalogenase hydrolase-like domain"/>
    <property type="match status" value="1"/>
</dbReference>
<sequence>MATSTTLPNNASSNNIHYDELSEIKAIFFDLDNTLIPTRSGDSKACREVFDILQRQYGFAKEEANYSTQNFLKSFRRCPDNSETSLDIWRTHLWHEALPPKYKQLASTIYPIWLDLRYRHLAIPKEYVQLLQNLRKHYLLALITNGPSNAQWEKVRQLEVQQYFDCLLVSGDLPWEKPNPNIFYATCKYLNVQPKQCCMVGDKLESDIKGGNLAGLGATFWLPLTLDEIEKLLRTDESGLEHNKPTFILRNLLEFYDYFSVIKEQSENNEFLEQQQQQQVPEYKKCQSKNILYCRGRSSSPTTTTTATTPPIEFSTSESDNSSDSI</sequence>
<evidence type="ECO:0000256" key="1">
    <source>
        <dbReference type="ARBA" id="ARBA00001946"/>
    </source>
</evidence>
<protein>
    <recommendedName>
        <fullName evidence="6">Haloacid dehalogenase-like hydrolase</fullName>
    </recommendedName>
</protein>
<dbReference type="EnsemblMetazoa" id="MDOA001241-RA">
    <property type="protein sequence ID" value="MDOA001241-PA"/>
    <property type="gene ID" value="MDOA001241"/>
</dbReference>
<dbReference type="KEGG" id="mde:101898061"/>
<evidence type="ECO:0000256" key="3">
    <source>
        <dbReference type="ARBA" id="ARBA00022842"/>
    </source>
</evidence>
<dbReference type="SFLD" id="SFLDS00003">
    <property type="entry name" value="Haloacid_Dehalogenase"/>
    <property type="match status" value="1"/>
</dbReference>